<gene>
    <name evidence="1" type="ORF">SpAn4DRAFT_3546</name>
</gene>
<sequence>MTTLSLNPVVDVVVEISPLSAPRRAFDLGLIIGDEDTIPATERVRQYTSTDDMLTDGFTSTDSAYKAALIYFSQSPKPYKVLIGRQSLTGITAVTIGAAGTGYSPGEVLTLAGGTGGAVTVTTVSEVGAVTGIALTEAGSGYVVGAGAATTASPVGGTGCTIDITAIGETPVDAVRACRGKNNDWYIAIFPGATKAEHLAIAAYVEAATPTTRYFYTTDDASCLTTAATSLFAQMKAHKYNRSHGVYSASQKYVAVSVAAYAMRANTGLANSAYTLKFKDLPGITVENLTTTQVTNLEAVNGNVYINRGYYYDMYEQGVMADGTFFDEGLGLDMLSNSIQLNVMDTLYQSRKVPQTEAGVTQLVNSCNQACISAVSQGFLAPGKWTGQDVLELKTGDLLPLGYMVQSEAINDQDQADREARKAPPIYVSIKEAGAIHSVTIGVYVSR</sequence>
<accession>A0A0U1KW56</accession>
<dbReference type="EMBL" id="CTRP01000005">
    <property type="protein sequence ID" value="CQR71680.1"/>
    <property type="molecule type" value="Genomic_DNA"/>
</dbReference>
<proteinExistence type="predicted"/>
<evidence type="ECO:0000313" key="1">
    <source>
        <dbReference type="EMBL" id="CQR71680.1"/>
    </source>
</evidence>
<protein>
    <submittedName>
        <fullName evidence="1">Phage-related protein</fullName>
    </submittedName>
</protein>
<evidence type="ECO:0000313" key="2">
    <source>
        <dbReference type="Proteomes" id="UP000049855"/>
    </source>
</evidence>
<dbReference type="AlphaFoldDB" id="A0A0U1KW56"/>
<reference evidence="2" key="1">
    <citation type="submission" date="2015-03" db="EMBL/GenBank/DDBJ databases">
        <authorList>
            <person name="Nijsse Bart"/>
        </authorList>
    </citation>
    <scope>NUCLEOTIDE SEQUENCE [LARGE SCALE GENOMIC DNA]</scope>
</reference>
<dbReference type="Pfam" id="PF11863">
    <property type="entry name" value="DUF3383"/>
    <property type="match status" value="1"/>
</dbReference>
<dbReference type="InterPro" id="IPR021808">
    <property type="entry name" value="DUF3383"/>
</dbReference>
<dbReference type="Proteomes" id="UP000049855">
    <property type="component" value="Unassembled WGS sequence"/>
</dbReference>
<organism evidence="1 2">
    <name type="scientific">Sporomusa ovata</name>
    <dbReference type="NCBI Taxonomy" id="2378"/>
    <lineage>
        <taxon>Bacteria</taxon>
        <taxon>Bacillati</taxon>
        <taxon>Bacillota</taxon>
        <taxon>Negativicutes</taxon>
        <taxon>Selenomonadales</taxon>
        <taxon>Sporomusaceae</taxon>
        <taxon>Sporomusa</taxon>
    </lineage>
</organism>
<keyword evidence="2" id="KW-1185">Reference proteome</keyword>
<name>A0A0U1KW56_9FIRM</name>
<dbReference type="RefSeq" id="WP_021168766.1">
    <property type="nucleotide sequence ID" value="NZ_CTRP01000005.1"/>
</dbReference>